<protein>
    <submittedName>
        <fullName evidence="2">Acetyltransferase</fullName>
    </submittedName>
</protein>
<proteinExistence type="predicted"/>
<reference evidence="2" key="1">
    <citation type="journal article" date="2023" name="Nat. Commun.">
        <title>Diploid and tetraploid genomes of Acorus and the evolution of monocots.</title>
        <authorList>
            <person name="Ma L."/>
            <person name="Liu K.W."/>
            <person name="Li Z."/>
            <person name="Hsiao Y.Y."/>
            <person name="Qi Y."/>
            <person name="Fu T."/>
            <person name="Tang G.D."/>
            <person name="Zhang D."/>
            <person name="Sun W.H."/>
            <person name="Liu D.K."/>
            <person name="Li Y."/>
            <person name="Chen G.Z."/>
            <person name="Liu X.D."/>
            <person name="Liao X.Y."/>
            <person name="Jiang Y.T."/>
            <person name="Yu X."/>
            <person name="Hao Y."/>
            <person name="Huang J."/>
            <person name="Zhao X.W."/>
            <person name="Ke S."/>
            <person name="Chen Y.Y."/>
            <person name="Wu W.L."/>
            <person name="Hsu J.L."/>
            <person name="Lin Y.F."/>
            <person name="Huang M.D."/>
            <person name="Li C.Y."/>
            <person name="Huang L."/>
            <person name="Wang Z.W."/>
            <person name="Zhao X."/>
            <person name="Zhong W.Y."/>
            <person name="Peng D.H."/>
            <person name="Ahmad S."/>
            <person name="Lan S."/>
            <person name="Zhang J.S."/>
            <person name="Tsai W.C."/>
            <person name="Van de Peer Y."/>
            <person name="Liu Z.J."/>
        </authorList>
    </citation>
    <scope>NUCLEOTIDE SEQUENCE</scope>
    <source>
        <strain evidence="2">CP</strain>
    </source>
</reference>
<name>A0AAV9DIM0_ACOCL</name>
<keyword evidence="3" id="KW-1185">Reference proteome</keyword>
<dbReference type="InterPro" id="IPR023213">
    <property type="entry name" value="CAT-like_dom_sf"/>
</dbReference>
<evidence type="ECO:0000313" key="2">
    <source>
        <dbReference type="EMBL" id="KAK1300914.1"/>
    </source>
</evidence>
<dbReference type="PANTHER" id="PTHR31896:SF43">
    <property type="entry name" value="PROTEIN ENHANCED PSEUDOMONAS SUSCEPTIBILITY 1"/>
    <property type="match status" value="1"/>
</dbReference>
<dbReference type="GO" id="GO:0016740">
    <property type="term" value="F:transferase activity"/>
    <property type="evidence" value="ECO:0007669"/>
    <property type="project" value="UniProtKB-KW"/>
</dbReference>
<dbReference type="PANTHER" id="PTHR31896">
    <property type="entry name" value="FAMILY REGULATORY PROTEIN, PUTATIVE (AFU_ORTHOLOGUE AFUA_3G14730)-RELATED"/>
    <property type="match status" value="1"/>
</dbReference>
<dbReference type="InterPro" id="IPR051283">
    <property type="entry name" value="Sec_Metabolite_Acyltrans"/>
</dbReference>
<gene>
    <name evidence="2" type="ORF">QJS10_CPB13g00358</name>
</gene>
<comment type="caution">
    <text evidence="2">The sequence shown here is derived from an EMBL/GenBank/DDBJ whole genome shotgun (WGS) entry which is preliminary data.</text>
</comment>
<accession>A0AAV9DIM0</accession>
<evidence type="ECO:0000313" key="3">
    <source>
        <dbReference type="Proteomes" id="UP001180020"/>
    </source>
</evidence>
<dbReference type="Gene3D" id="3.30.559.10">
    <property type="entry name" value="Chloramphenicol acetyltransferase-like domain"/>
    <property type="match status" value="3"/>
</dbReference>
<dbReference type="Pfam" id="PF02458">
    <property type="entry name" value="Transferase"/>
    <property type="match status" value="2"/>
</dbReference>
<organism evidence="2 3">
    <name type="scientific">Acorus calamus</name>
    <name type="common">Sweet flag</name>
    <dbReference type="NCBI Taxonomy" id="4465"/>
    <lineage>
        <taxon>Eukaryota</taxon>
        <taxon>Viridiplantae</taxon>
        <taxon>Streptophyta</taxon>
        <taxon>Embryophyta</taxon>
        <taxon>Tracheophyta</taxon>
        <taxon>Spermatophyta</taxon>
        <taxon>Magnoliopsida</taxon>
        <taxon>Liliopsida</taxon>
        <taxon>Acoraceae</taxon>
        <taxon>Acorus</taxon>
    </lineage>
</organism>
<dbReference type="EMBL" id="JAUJYO010000013">
    <property type="protein sequence ID" value="KAK1300914.1"/>
    <property type="molecule type" value="Genomic_DNA"/>
</dbReference>
<dbReference type="AlphaFoldDB" id="A0AAV9DIM0"/>
<dbReference type="Proteomes" id="UP001180020">
    <property type="component" value="Unassembled WGS sequence"/>
</dbReference>
<keyword evidence="1" id="KW-0808">Transferase</keyword>
<sequence>MGCTAAATTNGEVRRISTWTVRSSRDGGGGGDGRRQHMTPWDLTMLTFGYIQKGLLFASPPQQQQQKQQLVSGLRSSLSRALDHYPPLAGRLSTAKHDDGSVSISIHCNGQGAELTHSAAHGVSVSDIHSPLYVPDIIRSFFPLTGAINHDGHSAPLLAVQVTELSDGIFIGCAMNHSLCDGTSFWHFLNAWSKISASAAATTHSEPVLDRWFPESIDPRIRLHFTDSNRFITAPPLQETTLHFSRESIAKLKTTANQEMRTTTTNAISSFQAVLAHLWRAVTRARRLSPDGLGRAAWLLNRAVASTTDAAVREWLESWVGDPVFISGGTFGACDLVIGGSPRFDMYENDFGWGRPVALRSGASNKGDGCVSVYEGGVEGSMDLEISLLHETMSALMDDMEFLEAISY</sequence>
<reference evidence="2" key="2">
    <citation type="submission" date="2023-06" db="EMBL/GenBank/DDBJ databases">
        <authorList>
            <person name="Ma L."/>
            <person name="Liu K.-W."/>
            <person name="Li Z."/>
            <person name="Hsiao Y.-Y."/>
            <person name="Qi Y."/>
            <person name="Fu T."/>
            <person name="Tang G."/>
            <person name="Zhang D."/>
            <person name="Sun W.-H."/>
            <person name="Liu D.-K."/>
            <person name="Li Y."/>
            <person name="Chen G.-Z."/>
            <person name="Liu X.-D."/>
            <person name="Liao X.-Y."/>
            <person name="Jiang Y.-T."/>
            <person name="Yu X."/>
            <person name="Hao Y."/>
            <person name="Huang J."/>
            <person name="Zhao X.-W."/>
            <person name="Ke S."/>
            <person name="Chen Y.-Y."/>
            <person name="Wu W.-L."/>
            <person name="Hsu J.-L."/>
            <person name="Lin Y.-F."/>
            <person name="Huang M.-D."/>
            <person name="Li C.-Y."/>
            <person name="Huang L."/>
            <person name="Wang Z.-W."/>
            <person name="Zhao X."/>
            <person name="Zhong W.-Y."/>
            <person name="Peng D.-H."/>
            <person name="Ahmad S."/>
            <person name="Lan S."/>
            <person name="Zhang J.-S."/>
            <person name="Tsai W.-C."/>
            <person name="Van De Peer Y."/>
            <person name="Liu Z.-J."/>
        </authorList>
    </citation>
    <scope>NUCLEOTIDE SEQUENCE</scope>
    <source>
        <strain evidence="2">CP</strain>
        <tissue evidence="2">Leaves</tissue>
    </source>
</reference>
<evidence type="ECO:0000256" key="1">
    <source>
        <dbReference type="ARBA" id="ARBA00022679"/>
    </source>
</evidence>